<dbReference type="PANTHER" id="PTHR24252">
    <property type="entry name" value="ACROSIN-RELATED"/>
    <property type="match status" value="1"/>
</dbReference>
<dbReference type="GO" id="GO:0004252">
    <property type="term" value="F:serine-type endopeptidase activity"/>
    <property type="evidence" value="ECO:0007669"/>
    <property type="project" value="InterPro"/>
</dbReference>
<reference evidence="7" key="1">
    <citation type="submission" date="2025-08" db="UniProtKB">
        <authorList>
            <consortium name="Ensembl"/>
        </authorList>
    </citation>
    <scope>IDENTIFICATION</scope>
</reference>
<dbReference type="GeneTree" id="ENSGT00940000154999"/>
<evidence type="ECO:0000256" key="1">
    <source>
        <dbReference type="ARBA" id="ARBA00022670"/>
    </source>
</evidence>
<sequence length="337" mass="37414">MCQEGDSALQEHALCLEGSGHQRQVPGVCGRRMSSRSQQLNNASAIVGGKPASAIVGGKPANILEFPWHVGIMNHGSHLCGGSILNEWWVLSASHCFDQLNNSKLEIIHGTEDLSTKGIKYQKVDKLFLHPKFDDWLLDNDIALLLLKSPLNLSINRIPICTSEVSDIQAWRNCWVTGWGITNTSEKGVQPTILHTVKVDLYRWDWCGYILSLLTKNMLCAGTQDPGKDACQGDSGGALVCNKKRNTAIWYQLPFGSESQEGLHRLLEVTISRLRFSTGKLLRPDVLAIQVCIIMVCFFSPNTYGCMGMLPACISEHHEHVCAFKDQKRMLNALELE</sequence>
<dbReference type="AlphaFoldDB" id="A0A8C6H6P2"/>
<dbReference type="SMART" id="SM00020">
    <property type="entry name" value="Tryp_SPc"/>
    <property type="match status" value="1"/>
</dbReference>
<accession>A0A8C6H6P2</accession>
<dbReference type="PROSITE" id="PS50240">
    <property type="entry name" value="TRYPSIN_DOM"/>
    <property type="match status" value="1"/>
</dbReference>
<evidence type="ECO:0000256" key="2">
    <source>
        <dbReference type="ARBA" id="ARBA00022801"/>
    </source>
</evidence>
<keyword evidence="3 5" id="KW-0720">Serine protease</keyword>
<evidence type="ECO:0000313" key="7">
    <source>
        <dbReference type="Ensembl" id="ENSMSIP00000016834.1"/>
    </source>
</evidence>
<evidence type="ECO:0000256" key="3">
    <source>
        <dbReference type="ARBA" id="ARBA00022825"/>
    </source>
</evidence>
<dbReference type="GO" id="GO:0006508">
    <property type="term" value="P:proteolysis"/>
    <property type="evidence" value="ECO:0007669"/>
    <property type="project" value="UniProtKB-KW"/>
</dbReference>
<keyword evidence="4" id="KW-1015">Disulfide bond</keyword>
<protein>
    <recommendedName>
        <fullName evidence="6">Peptidase S1 domain-containing protein</fullName>
    </recommendedName>
</protein>
<keyword evidence="2 5" id="KW-0378">Hydrolase</keyword>
<dbReference type="FunFam" id="2.40.10.10:FF:000166">
    <property type="entry name" value="Trypsin"/>
    <property type="match status" value="1"/>
</dbReference>
<name>A0A8C6H6P2_MUSSI</name>
<keyword evidence="8" id="KW-1185">Reference proteome</keyword>
<evidence type="ECO:0000256" key="4">
    <source>
        <dbReference type="ARBA" id="ARBA00023157"/>
    </source>
</evidence>
<proteinExistence type="predicted"/>
<dbReference type="SUPFAM" id="SSF50494">
    <property type="entry name" value="Trypsin-like serine proteases"/>
    <property type="match status" value="1"/>
</dbReference>
<dbReference type="PRINTS" id="PR00722">
    <property type="entry name" value="CHYMOTRYPSIN"/>
</dbReference>
<dbReference type="InterPro" id="IPR009003">
    <property type="entry name" value="Peptidase_S1_PA"/>
</dbReference>
<dbReference type="InterPro" id="IPR001254">
    <property type="entry name" value="Trypsin_dom"/>
</dbReference>
<dbReference type="Gene3D" id="2.40.10.10">
    <property type="entry name" value="Trypsin-like serine proteases"/>
    <property type="match status" value="1"/>
</dbReference>
<dbReference type="PANTHER" id="PTHR24252:SF7">
    <property type="entry name" value="HYALIN"/>
    <property type="match status" value="1"/>
</dbReference>
<dbReference type="InterPro" id="IPR043504">
    <property type="entry name" value="Peptidase_S1_PA_chymotrypsin"/>
</dbReference>
<dbReference type="Ensembl" id="ENSMSIT00000021315.1">
    <property type="protein sequence ID" value="ENSMSIP00000016834.1"/>
    <property type="gene ID" value="ENSMSIG00000014402.1"/>
</dbReference>
<dbReference type="PROSITE" id="PS00135">
    <property type="entry name" value="TRYPSIN_SER"/>
    <property type="match status" value="1"/>
</dbReference>
<dbReference type="Proteomes" id="UP000694415">
    <property type="component" value="Unplaced"/>
</dbReference>
<evidence type="ECO:0000313" key="8">
    <source>
        <dbReference type="Proteomes" id="UP000694415"/>
    </source>
</evidence>
<dbReference type="InterPro" id="IPR018114">
    <property type="entry name" value="TRYPSIN_HIS"/>
</dbReference>
<keyword evidence="1 5" id="KW-0645">Protease</keyword>
<dbReference type="PROSITE" id="PS00134">
    <property type="entry name" value="TRYPSIN_HIS"/>
    <property type="match status" value="1"/>
</dbReference>
<reference evidence="7" key="2">
    <citation type="submission" date="2025-09" db="UniProtKB">
        <authorList>
            <consortium name="Ensembl"/>
        </authorList>
    </citation>
    <scope>IDENTIFICATION</scope>
</reference>
<dbReference type="Pfam" id="PF00089">
    <property type="entry name" value="Trypsin"/>
    <property type="match status" value="1"/>
</dbReference>
<organism evidence="7 8">
    <name type="scientific">Mus spicilegus</name>
    <name type="common">Mound-building mouse</name>
    <dbReference type="NCBI Taxonomy" id="10103"/>
    <lineage>
        <taxon>Eukaryota</taxon>
        <taxon>Metazoa</taxon>
        <taxon>Chordata</taxon>
        <taxon>Craniata</taxon>
        <taxon>Vertebrata</taxon>
        <taxon>Euteleostomi</taxon>
        <taxon>Mammalia</taxon>
        <taxon>Eutheria</taxon>
        <taxon>Euarchontoglires</taxon>
        <taxon>Glires</taxon>
        <taxon>Rodentia</taxon>
        <taxon>Myomorpha</taxon>
        <taxon>Muroidea</taxon>
        <taxon>Muridae</taxon>
        <taxon>Murinae</taxon>
        <taxon>Mus</taxon>
        <taxon>Mus</taxon>
    </lineage>
</organism>
<dbReference type="InterPro" id="IPR033116">
    <property type="entry name" value="TRYPSIN_SER"/>
</dbReference>
<evidence type="ECO:0000259" key="6">
    <source>
        <dbReference type="PROSITE" id="PS50240"/>
    </source>
</evidence>
<dbReference type="InterPro" id="IPR001314">
    <property type="entry name" value="Peptidase_S1A"/>
</dbReference>
<dbReference type="CDD" id="cd00190">
    <property type="entry name" value="Tryp_SPc"/>
    <property type="match status" value="1"/>
</dbReference>
<evidence type="ECO:0000256" key="5">
    <source>
        <dbReference type="RuleBase" id="RU363034"/>
    </source>
</evidence>
<feature type="domain" description="Peptidase S1" evidence="6">
    <location>
        <begin position="55"/>
        <end position="276"/>
    </location>
</feature>